<evidence type="ECO:0000256" key="2">
    <source>
        <dbReference type="ARBA" id="ARBA00022737"/>
    </source>
</evidence>
<dbReference type="CDD" id="cd01448">
    <property type="entry name" value="TST_Repeat_1"/>
    <property type="match status" value="1"/>
</dbReference>
<proteinExistence type="predicted"/>
<keyword evidence="1 4" id="KW-0808">Transferase</keyword>
<sequence length="276" mass="30797">MTYLISVDRLKKREKENTVIVDVRFDLQDAQAGKAYIQAHIPGAVYLDLNQDLSSKKQKHGGSHPLPDMELLAAKLGNIGIGPDTTVVIYDADNDMFAPRLWWLLHHLGHEKAYVLDGGFKRWVDEGNPTTAEIPRSQPKTFRLNPKHSDTVDINQVKEKLAGNEAILIDSRAKDRYLGKTEPLYKKAGHIPGAKNYFWKNVLDDSGKWKTIEALQDHFKDLPKDKEIIVSCGSGVSACPNILALKTAGFSNVKLYPGSFSDWISYDDNPVAKGEA</sequence>
<dbReference type="InterPro" id="IPR001763">
    <property type="entry name" value="Rhodanese-like_dom"/>
</dbReference>
<accession>A0ABU5CMC4</accession>
<evidence type="ECO:0000313" key="4">
    <source>
        <dbReference type="EMBL" id="MDY0406977.1"/>
    </source>
</evidence>
<dbReference type="InterPro" id="IPR036873">
    <property type="entry name" value="Rhodanese-like_dom_sf"/>
</dbReference>
<comment type="caution">
    <text evidence="4">The sequence shown here is derived from an EMBL/GenBank/DDBJ whole genome shotgun (WGS) entry which is preliminary data.</text>
</comment>
<reference evidence="4 5" key="1">
    <citation type="submission" date="2023-10" db="EMBL/GenBank/DDBJ databases">
        <title>179-bfca-hs.</title>
        <authorList>
            <person name="Miliotis G."/>
            <person name="Sengupta P."/>
            <person name="Hameed A."/>
            <person name="Chuvochina M."/>
            <person name="Mcdonagh F."/>
            <person name="Simpson A.C."/>
            <person name="Singh N.K."/>
            <person name="Rekha P.D."/>
            <person name="Raman K."/>
            <person name="Hugenholtz P."/>
            <person name="Venkateswaran K."/>
        </authorList>
    </citation>
    <scope>NUCLEOTIDE SEQUENCE [LARGE SCALE GENOMIC DNA]</scope>
    <source>
        <strain evidence="4 5">179-BFC-A-HS</strain>
    </source>
</reference>
<gene>
    <name evidence="4" type="ORF">P5G51_017980</name>
</gene>
<evidence type="ECO:0000313" key="5">
    <source>
        <dbReference type="Proteomes" id="UP001228376"/>
    </source>
</evidence>
<dbReference type="Pfam" id="PF00581">
    <property type="entry name" value="Rhodanese"/>
    <property type="match status" value="2"/>
</dbReference>
<name>A0ABU5CMC4_9BACI</name>
<dbReference type="PANTHER" id="PTHR11364:SF27">
    <property type="entry name" value="SULFURTRANSFERASE"/>
    <property type="match status" value="1"/>
</dbReference>
<dbReference type="PANTHER" id="PTHR11364">
    <property type="entry name" value="THIOSULFATE SULFERTANSFERASE"/>
    <property type="match status" value="1"/>
</dbReference>
<dbReference type="PROSITE" id="PS50206">
    <property type="entry name" value="RHODANESE_3"/>
    <property type="match status" value="2"/>
</dbReference>
<feature type="domain" description="Rhodanese" evidence="3">
    <location>
        <begin position="14"/>
        <end position="132"/>
    </location>
</feature>
<evidence type="ECO:0000259" key="3">
    <source>
        <dbReference type="PROSITE" id="PS50206"/>
    </source>
</evidence>
<dbReference type="CDD" id="cd01449">
    <property type="entry name" value="TST_Repeat_2"/>
    <property type="match status" value="1"/>
</dbReference>
<feature type="domain" description="Rhodanese" evidence="3">
    <location>
        <begin position="162"/>
        <end position="272"/>
    </location>
</feature>
<dbReference type="EMBL" id="JAROCA020000003">
    <property type="protein sequence ID" value="MDY0406977.1"/>
    <property type="molecule type" value="Genomic_DNA"/>
</dbReference>
<dbReference type="InterPro" id="IPR001307">
    <property type="entry name" value="Thiosulphate_STrfase_CS"/>
</dbReference>
<dbReference type="PROSITE" id="PS00380">
    <property type="entry name" value="RHODANESE_1"/>
    <property type="match status" value="1"/>
</dbReference>
<organism evidence="4 5">
    <name type="scientific">Tigheibacillus jepli</name>
    <dbReference type="NCBI Taxonomy" id="3035914"/>
    <lineage>
        <taxon>Bacteria</taxon>
        <taxon>Bacillati</taxon>
        <taxon>Bacillota</taxon>
        <taxon>Bacilli</taxon>
        <taxon>Bacillales</taxon>
        <taxon>Bacillaceae</taxon>
        <taxon>Tigheibacillus</taxon>
    </lineage>
</organism>
<keyword evidence="5" id="KW-1185">Reference proteome</keyword>
<dbReference type="InterPro" id="IPR045078">
    <property type="entry name" value="TST/MPST-like"/>
</dbReference>
<dbReference type="SMART" id="SM00450">
    <property type="entry name" value="RHOD"/>
    <property type="match status" value="2"/>
</dbReference>
<dbReference type="Proteomes" id="UP001228376">
    <property type="component" value="Unassembled WGS sequence"/>
</dbReference>
<dbReference type="GO" id="GO:0016740">
    <property type="term" value="F:transferase activity"/>
    <property type="evidence" value="ECO:0007669"/>
    <property type="project" value="UniProtKB-KW"/>
</dbReference>
<dbReference type="SUPFAM" id="SSF52821">
    <property type="entry name" value="Rhodanese/Cell cycle control phosphatase"/>
    <property type="match status" value="2"/>
</dbReference>
<dbReference type="RefSeq" id="WP_320385120.1">
    <property type="nucleotide sequence ID" value="NZ_JAROCA020000003.1"/>
</dbReference>
<dbReference type="Gene3D" id="3.40.250.10">
    <property type="entry name" value="Rhodanese-like domain"/>
    <property type="match status" value="2"/>
</dbReference>
<protein>
    <submittedName>
        <fullName evidence="4">Sulfurtransferase</fullName>
        <ecNumber evidence="4">2.8.1.-</ecNumber>
    </submittedName>
</protein>
<evidence type="ECO:0000256" key="1">
    <source>
        <dbReference type="ARBA" id="ARBA00022679"/>
    </source>
</evidence>
<dbReference type="EC" id="2.8.1.-" evidence="4"/>
<keyword evidence="2" id="KW-0677">Repeat</keyword>